<proteinExistence type="inferred from homology"/>
<dbReference type="PANTHER" id="PTHR12203">
    <property type="entry name" value="KDEL LYS-ASP-GLU-LEU CONTAINING - RELATED"/>
    <property type="match status" value="1"/>
</dbReference>
<comment type="caution">
    <text evidence="4">The sequence shown here is derived from an EMBL/GenBank/DDBJ whole genome shotgun (WGS) entry which is preliminary data.</text>
</comment>
<dbReference type="AlphaFoldDB" id="A0A836C0S1"/>
<dbReference type="EMBL" id="JAEHOE010000028">
    <property type="protein sequence ID" value="KAG2494769.1"/>
    <property type="molecule type" value="Genomic_DNA"/>
</dbReference>
<evidence type="ECO:0000313" key="4">
    <source>
        <dbReference type="EMBL" id="KAG2494769.1"/>
    </source>
</evidence>
<accession>A0A836C0S1</accession>
<dbReference type="GO" id="GO:0016740">
    <property type="term" value="F:transferase activity"/>
    <property type="evidence" value="ECO:0007669"/>
    <property type="project" value="UniProtKB-KW"/>
</dbReference>
<reference evidence="4" key="1">
    <citation type="journal article" date="2020" name="bioRxiv">
        <title>Comparative genomics of Chlamydomonas.</title>
        <authorList>
            <person name="Craig R.J."/>
            <person name="Hasan A.R."/>
            <person name="Ness R.W."/>
            <person name="Keightley P.D."/>
        </authorList>
    </citation>
    <scope>NUCLEOTIDE SEQUENCE</scope>
    <source>
        <strain evidence="4">CCAP 11/70</strain>
    </source>
</reference>
<protein>
    <recommendedName>
        <fullName evidence="3">Glycosyl transferase CAP10 domain-containing protein</fullName>
    </recommendedName>
</protein>
<dbReference type="InterPro" id="IPR051091">
    <property type="entry name" value="O-Glucosyltr/Glycosyltrsf_90"/>
</dbReference>
<evidence type="ECO:0000256" key="1">
    <source>
        <dbReference type="ARBA" id="ARBA00010118"/>
    </source>
</evidence>
<comment type="similarity">
    <text evidence="1">Belongs to the glycosyltransferase 90 family.</text>
</comment>
<dbReference type="Pfam" id="PF05686">
    <property type="entry name" value="Glyco_transf_90"/>
    <property type="match status" value="1"/>
</dbReference>
<organism evidence="4 5">
    <name type="scientific">Edaphochlamys debaryana</name>
    <dbReference type="NCBI Taxonomy" id="47281"/>
    <lineage>
        <taxon>Eukaryota</taxon>
        <taxon>Viridiplantae</taxon>
        <taxon>Chlorophyta</taxon>
        <taxon>core chlorophytes</taxon>
        <taxon>Chlorophyceae</taxon>
        <taxon>CS clade</taxon>
        <taxon>Chlamydomonadales</taxon>
        <taxon>Chlamydomonadales incertae sedis</taxon>
        <taxon>Edaphochlamys</taxon>
    </lineage>
</organism>
<feature type="domain" description="Glycosyl transferase CAP10" evidence="3">
    <location>
        <begin position="105"/>
        <end position="369"/>
    </location>
</feature>
<gene>
    <name evidence="4" type="ORF">HYH03_007013</name>
</gene>
<keyword evidence="2" id="KW-0808">Transferase</keyword>
<evidence type="ECO:0000259" key="3">
    <source>
        <dbReference type="SMART" id="SM00672"/>
    </source>
</evidence>
<keyword evidence="5" id="KW-1185">Reference proteome</keyword>
<evidence type="ECO:0000256" key="2">
    <source>
        <dbReference type="ARBA" id="ARBA00022679"/>
    </source>
</evidence>
<dbReference type="InterPro" id="IPR006598">
    <property type="entry name" value="CAP10"/>
</dbReference>
<dbReference type="Proteomes" id="UP000612055">
    <property type="component" value="Unassembled WGS sequence"/>
</dbReference>
<evidence type="ECO:0000313" key="5">
    <source>
        <dbReference type="Proteomes" id="UP000612055"/>
    </source>
</evidence>
<name>A0A836C0S1_9CHLO</name>
<sequence>MLPEATTEEDLAELFQRSLEPDLQPWRERAPLNRSHIDAFVWRWSTYDLHRQSMIVIYKNRWYYPFHYNWNHTQTKPFEMQGGIHPWLGATQWYFQKLTQEEGWEFPDTFFFYSDWDVGWCYNLKACPMPALALSKESITGRYDILVPMMSKNDLPLYDYPWALKENKAFFVGSGVWGKPTAAAAAVGRAMPGANWRHSPKVFRAENGTNVTYFSRLHMAQMSLKHPDKIHAALIGKVPNMDSPNARITYAEAPLPDHARWKFVMNLDGVTYAFRLGRLMHTNSVVLKEETSWPEYYVRAMEPGVHYLPIFKTGPDDVLDVLAQYSDPSRDRELRRIAYNAQQFAVRYLRPRPRMLYFRRVLKEFKKLFDQPDGTNANQAFLEKTLVPILEARARGDMNTTYMDMVPFIPKGWVTCNGTDGKALKLGNCNTGT</sequence>
<dbReference type="SMART" id="SM00672">
    <property type="entry name" value="CAP10"/>
    <property type="match status" value="1"/>
</dbReference>
<dbReference type="OrthoDB" id="202415at2759"/>
<dbReference type="PANTHER" id="PTHR12203:SF35">
    <property type="entry name" value="PROTEIN O-GLUCOSYLTRANSFERASE 1"/>
    <property type="match status" value="1"/>
</dbReference>